<evidence type="ECO:0000313" key="2">
    <source>
        <dbReference type="Proteomes" id="UP000245216"/>
    </source>
</evidence>
<gene>
    <name evidence="1" type="ORF">DF183_16920</name>
</gene>
<reference evidence="1 2" key="2">
    <citation type="submission" date="2018-05" db="EMBL/GenBank/DDBJ databases">
        <authorList>
            <person name="Lanie J.A."/>
            <person name="Ng W.-L."/>
            <person name="Kazmierczak K.M."/>
            <person name="Andrzejewski T.M."/>
            <person name="Davidsen T.M."/>
            <person name="Wayne K.J."/>
            <person name="Tettelin H."/>
            <person name="Glass J.I."/>
            <person name="Rusch D."/>
            <person name="Podicherti R."/>
            <person name="Tsui H.-C.T."/>
            <person name="Winkler M.E."/>
        </authorList>
    </citation>
    <scope>NUCLEOTIDE SEQUENCE [LARGE SCALE GENOMIC DNA]</scope>
    <source>
        <strain evidence="1 2">YBY</strain>
    </source>
</reference>
<accession>A0A2U2BHJ5</accession>
<dbReference type="RefSeq" id="WP_109089706.1">
    <property type="nucleotide sequence ID" value="NZ_QEXO01000004.1"/>
</dbReference>
<sequence length="68" mass="7347">MASRNNNQSPQLSKNEEIALELTKAAVQSGALQRLKDTNGILNRAQNDASYAVALYQSVLSRLAKADS</sequence>
<evidence type="ECO:0000313" key="1">
    <source>
        <dbReference type="EMBL" id="PWE13480.1"/>
    </source>
</evidence>
<dbReference type="EMBL" id="QEXO01000004">
    <property type="protein sequence ID" value="PWE13480.1"/>
    <property type="molecule type" value="Genomic_DNA"/>
</dbReference>
<comment type="caution">
    <text evidence="1">The sequence shown here is derived from an EMBL/GenBank/DDBJ whole genome shotgun (WGS) entry which is preliminary data.</text>
</comment>
<reference evidence="1 2" key="1">
    <citation type="submission" date="2018-05" db="EMBL/GenBank/DDBJ databases">
        <title>Genome Sequence of an Efficient Indole-Degrading Bacterium, Alcaligenes sp.YBY.</title>
        <authorList>
            <person name="Yang B."/>
        </authorList>
    </citation>
    <scope>NUCLEOTIDE SEQUENCE [LARGE SCALE GENOMIC DNA]</scope>
    <source>
        <strain evidence="1 2">YBY</strain>
    </source>
</reference>
<organism evidence="1 2">
    <name type="scientific">Alcaligenes faecalis</name>
    <dbReference type="NCBI Taxonomy" id="511"/>
    <lineage>
        <taxon>Bacteria</taxon>
        <taxon>Pseudomonadati</taxon>
        <taxon>Pseudomonadota</taxon>
        <taxon>Betaproteobacteria</taxon>
        <taxon>Burkholderiales</taxon>
        <taxon>Alcaligenaceae</taxon>
        <taxon>Alcaligenes</taxon>
    </lineage>
</organism>
<name>A0A2U2BHJ5_ALCFA</name>
<dbReference type="Proteomes" id="UP000245216">
    <property type="component" value="Unassembled WGS sequence"/>
</dbReference>
<dbReference type="AlphaFoldDB" id="A0A2U2BHJ5"/>
<protein>
    <submittedName>
        <fullName evidence="1">Uncharacterized protein</fullName>
    </submittedName>
</protein>
<proteinExistence type="predicted"/>